<dbReference type="InterPro" id="IPR036352">
    <property type="entry name" value="Semap_dom_sf"/>
</dbReference>
<comment type="caution">
    <text evidence="16">Lacks conserved residue(s) required for the propagation of feature annotation.</text>
</comment>
<evidence type="ECO:0000256" key="17">
    <source>
        <dbReference type="SAM" id="Phobius"/>
    </source>
</evidence>
<dbReference type="Pfam" id="PF01437">
    <property type="entry name" value="PSI"/>
    <property type="match status" value="1"/>
</dbReference>
<dbReference type="PANTHER" id="PTHR22625">
    <property type="entry name" value="PLEXIN"/>
    <property type="match status" value="1"/>
</dbReference>
<dbReference type="Pfam" id="PF24317">
    <property type="entry name" value="PSI_Plexin-B"/>
    <property type="match status" value="1"/>
</dbReference>
<reference evidence="20" key="3">
    <citation type="submission" date="2025-09" db="UniProtKB">
        <authorList>
            <consortium name="Ensembl"/>
        </authorList>
    </citation>
    <scope>IDENTIFICATION</scope>
</reference>
<keyword evidence="4" id="KW-0597">Phosphoprotein</keyword>
<comment type="similarity">
    <text evidence="2">Belongs to the plexin family.</text>
</comment>
<keyword evidence="6 18" id="KW-0732">Signal</keyword>
<dbReference type="InterPro" id="IPR014756">
    <property type="entry name" value="Ig_E-set"/>
</dbReference>
<feature type="domain" description="Sema" evidence="19">
    <location>
        <begin position="8"/>
        <end position="488"/>
    </location>
</feature>
<dbReference type="Pfam" id="PF08337">
    <property type="entry name" value="Plexin_cytopl"/>
    <property type="match status" value="1"/>
</dbReference>
<dbReference type="CDD" id="cd11275">
    <property type="entry name" value="Sema_plexin_B1"/>
    <property type="match status" value="1"/>
</dbReference>
<evidence type="ECO:0000256" key="9">
    <source>
        <dbReference type="ARBA" id="ARBA00023054"/>
    </source>
</evidence>
<dbReference type="InterPro" id="IPR057533">
    <property type="entry name" value="PSI_Plexin-B"/>
</dbReference>
<dbReference type="FunFam" id="1.10.506.10:FF:000012">
    <property type="entry name" value="Plexin B1"/>
    <property type="match status" value="1"/>
</dbReference>
<comment type="subcellular location">
    <subcellularLocation>
        <location evidence="1">Cell membrane</location>
        <topology evidence="1">Single-pass type I membrane protein</topology>
    </subcellularLocation>
</comment>
<dbReference type="InterPro" id="IPR013548">
    <property type="entry name" value="Plexin_cytoplasmic_RasGAP_dom"/>
</dbReference>
<dbReference type="GO" id="GO:0005886">
    <property type="term" value="C:plasma membrane"/>
    <property type="evidence" value="ECO:0007669"/>
    <property type="project" value="UniProtKB-SubCell"/>
</dbReference>
<evidence type="ECO:0000256" key="4">
    <source>
        <dbReference type="ARBA" id="ARBA00022553"/>
    </source>
</evidence>
<keyword evidence="9" id="KW-0175">Coiled coil</keyword>
<evidence type="ECO:0000256" key="16">
    <source>
        <dbReference type="PROSITE-ProRule" id="PRU00352"/>
    </source>
</evidence>
<evidence type="ECO:0000256" key="12">
    <source>
        <dbReference type="ARBA" id="ARBA00023170"/>
    </source>
</evidence>
<evidence type="ECO:0000256" key="11">
    <source>
        <dbReference type="ARBA" id="ARBA00023157"/>
    </source>
</evidence>
<dbReference type="InterPro" id="IPR008936">
    <property type="entry name" value="Rho_GTPase_activation_prot"/>
</dbReference>
<dbReference type="InterPro" id="IPR016201">
    <property type="entry name" value="PSI"/>
</dbReference>
<evidence type="ECO:0000256" key="13">
    <source>
        <dbReference type="ARBA" id="ARBA00023180"/>
    </source>
</evidence>
<keyword evidence="7" id="KW-0677">Repeat</keyword>
<dbReference type="SUPFAM" id="SSF101912">
    <property type="entry name" value="Sema domain"/>
    <property type="match status" value="1"/>
</dbReference>
<dbReference type="FunFam" id="2.60.40.10:FF:000203">
    <property type="entry name" value="Plexin B2"/>
    <property type="match status" value="1"/>
</dbReference>
<protein>
    <recommendedName>
        <fullName evidence="15">Plexin-B1</fullName>
    </recommendedName>
</protein>
<dbReference type="SMART" id="SM00429">
    <property type="entry name" value="IPT"/>
    <property type="match status" value="2"/>
</dbReference>
<feature type="transmembrane region" description="Helical" evidence="17">
    <location>
        <begin position="885"/>
        <end position="905"/>
    </location>
</feature>
<evidence type="ECO:0000256" key="6">
    <source>
        <dbReference type="ARBA" id="ARBA00022729"/>
    </source>
</evidence>
<dbReference type="InterPro" id="IPR046800">
    <property type="entry name" value="Plexin_RBD"/>
</dbReference>
<evidence type="ECO:0000313" key="21">
    <source>
        <dbReference type="Proteomes" id="UP000694556"/>
    </source>
</evidence>
<evidence type="ECO:0000256" key="1">
    <source>
        <dbReference type="ARBA" id="ARBA00004251"/>
    </source>
</evidence>
<comment type="function">
    <text evidence="14">Receptor for SEMA4D. Plays a role in GABAergic synapse development. Mediates SEMA4A- and SEMA4D-dependent inhibitory synapse development. Plays a role in RHOA activation and subsequent changes of the actin cytoskeleton. Plays a role in axon guidance, invasive growth and cell migration.</text>
</comment>
<dbReference type="Gene3D" id="3.30.1680.10">
    <property type="entry name" value="ligand-binding face of the semaphorins, domain 2"/>
    <property type="match status" value="1"/>
</dbReference>
<evidence type="ECO:0000256" key="14">
    <source>
        <dbReference type="ARBA" id="ARBA00057668"/>
    </source>
</evidence>
<evidence type="ECO:0000256" key="3">
    <source>
        <dbReference type="ARBA" id="ARBA00022475"/>
    </source>
</evidence>
<dbReference type="GO" id="GO:0050772">
    <property type="term" value="P:positive regulation of axonogenesis"/>
    <property type="evidence" value="ECO:0007669"/>
    <property type="project" value="TreeGrafter"/>
</dbReference>
<dbReference type="CDD" id="cd12793">
    <property type="entry name" value="RasGAP_plexin_B1"/>
    <property type="match status" value="1"/>
</dbReference>
<reference evidence="20" key="1">
    <citation type="submission" date="2018-09" db="EMBL/GenBank/DDBJ databases">
        <title>Common duck and Muscovy duck high density SNP chip.</title>
        <authorList>
            <person name="Vignal A."/>
            <person name="Thebault N."/>
            <person name="Warren W.C."/>
        </authorList>
    </citation>
    <scope>NUCLEOTIDE SEQUENCE [LARGE SCALE GENOMIC DNA]</scope>
</reference>
<dbReference type="Pfam" id="PF01403">
    <property type="entry name" value="Sema"/>
    <property type="match status" value="1"/>
</dbReference>
<organism evidence="20 21">
    <name type="scientific">Cairina moschata</name>
    <name type="common">Muscovy duck</name>
    <dbReference type="NCBI Taxonomy" id="8855"/>
    <lineage>
        <taxon>Eukaryota</taxon>
        <taxon>Metazoa</taxon>
        <taxon>Chordata</taxon>
        <taxon>Craniata</taxon>
        <taxon>Vertebrata</taxon>
        <taxon>Euteleostomi</taxon>
        <taxon>Archelosauria</taxon>
        <taxon>Archosauria</taxon>
        <taxon>Dinosauria</taxon>
        <taxon>Saurischia</taxon>
        <taxon>Theropoda</taxon>
        <taxon>Coelurosauria</taxon>
        <taxon>Aves</taxon>
        <taxon>Neognathae</taxon>
        <taxon>Galloanserae</taxon>
        <taxon>Anseriformes</taxon>
        <taxon>Anatidae</taxon>
        <taxon>Anatinae</taxon>
        <taxon>Cairina</taxon>
    </lineage>
</organism>
<dbReference type="Ensembl" id="ENSCMMT00000031617.1">
    <property type="protein sequence ID" value="ENSCMMP00000029008.1"/>
    <property type="gene ID" value="ENSCMMG00000017608.1"/>
</dbReference>
<accession>A0A8C3D0M0</accession>
<keyword evidence="3" id="KW-1003">Cell membrane</keyword>
<dbReference type="GO" id="GO:0017154">
    <property type="term" value="F:semaphorin receptor activity"/>
    <property type="evidence" value="ECO:0007669"/>
    <property type="project" value="InterPro"/>
</dbReference>
<sequence>MPLGTFFLPVLCFLGAAIPRGLQYVTFSRNATKFLHLSMDLESGTIYLGATNFLFQLTSDLLMQNVVQTGPVLDSKDCLPPVSRLECPQAHHTDNHNKLLLVNAVQKELIVCGSVHQGICEKRSLASIDHVLFRPESPGDTQYVAANDPNITTVGLVAYSKDEVPLLFVGRGYTSRGVGGGIPPITTRNLRAHGGDVQATDSHSIFSYEETAKLAVGRLSEYNHHFIKSFTYRSSVYFLFYRRDLKSQSREYKTYISRICLDDSHYYSYVELPLLCQSKANTYSLLQAAYVTRPGKDLAQGQLDTDGEVLFAAFSAWQASSGKLSEESALCVYAMEEVDRLTNWTRDVCYMRDGKSEEGTEVAYIEYDVSSNCVQLPADTLYAYPCGSDHTPSPMASRIPLEAAPLLEKTDARLTAVAVNVEDGHTIAFLGDSRGRLHKVFIGAMGDAHIYASLPIQLNSVVSGDLLFDQLQENLFVMTQSTVRVPILECSLYLDCESCLALKDPYCGWCVLQGRCSRRSECLRSRLSEQWLWSFNSTQQCLSVQSLTPANISREEKRNGLLSDASERFSFAVTFYNCSVGHTDCSRCQTADSKYNCVWCGGSNPSCIFRGSCKEEIEDLCPAPLIHSVYPLSGPVEGGTRITITGSNLGQKHQDIAETVTVAGIPCAVDAQEYEISSSIVCVTGGSWTERFGHVVVEVPGGGRGVSGHIFTYQNPELKSIVPTQGPKAGGTCLTLLGSKLLTGHPSEISMTEDQLACQTSPSNVSAELPVTIKYGDQERRLEGSLFRYTLDPNITFGENLDLAISKDEVMAMIGEGICVVKTLTRNHLYCEPPSEQPAPRHRTKREGTDLLPEFTVQMGNLNFLLGRVQYDTESQLTFPLEAQIGLGVGASFVALVVLVIVFIYRRKSKQALRDYKKVQIQLENLETSVRDRCKKEFTDLMTEMMDLTSDLVGTGIPFLDYKSYAERIFFPGHRESPLQRDLDIPECRRQTVEQGLVQLSNLLNSKLFLTKFIHTLEIQRTFSPRDRAYVASLLTVSLHGKLEYFTDILKTLLNDLVEQYVAKNPKLMLRRTETVVEKLLTNWMSICLYAFVRDSVGEPLYMLFRGIKHQVDKGPVDWVTGKAKYTLNDNRLLREDLEYRTLVKDSQGISAKVLDCDTITQVKEKILDQIYKGTPYCHRPDPDTLDLEWRSGLAGHLILSDEDVTSVVQGTWKRLNTLQHYKVPDGATVALVPRLTKHIHRENQDYIPGEKTPMLEDADEGGIKLWHLVKPTEEPELPKHRRGSLRDRERAKAIPEIYLTRLLSMKGTLQKFVDDLFQVILSTNRPVPLAVKYFFDLLDEQAMHYGIADPETIHIWKTNSLPLRFWINIIKNPQFVFDVQTSDNVDAVLLVIAQTFMDSCTIADHKLGRDSPINKLLYARDIPRYKQMVERYYADIRQTISASDQEMNSALAELSRNYSGDLNSLVALHELYKYINKYYDQIITALEEDPTAQKMQLGYRLQQIAAAVENKVTDL</sequence>
<evidence type="ECO:0000256" key="8">
    <source>
        <dbReference type="ARBA" id="ARBA00022989"/>
    </source>
</evidence>
<keyword evidence="13" id="KW-0325">Glycoprotein</keyword>
<feature type="chain" id="PRO_5034464656" description="Plexin-B1" evidence="18">
    <location>
        <begin position="24"/>
        <end position="1516"/>
    </location>
</feature>
<keyword evidence="5 17" id="KW-0812">Transmembrane</keyword>
<dbReference type="SUPFAM" id="SSF48350">
    <property type="entry name" value="GTPase activation domain, GAP"/>
    <property type="match status" value="1"/>
</dbReference>
<keyword evidence="8 17" id="KW-1133">Transmembrane helix</keyword>
<dbReference type="SMART" id="SM00423">
    <property type="entry name" value="PSI"/>
    <property type="match status" value="2"/>
</dbReference>
<dbReference type="FunFam" id="3.10.20.90:FF:000123">
    <property type="entry name" value="plexin-B1 isoform X1"/>
    <property type="match status" value="1"/>
</dbReference>
<dbReference type="Gene3D" id="2.60.40.10">
    <property type="entry name" value="Immunoglobulins"/>
    <property type="match status" value="2"/>
</dbReference>
<dbReference type="SUPFAM" id="SSF103575">
    <property type="entry name" value="Plexin repeat"/>
    <property type="match status" value="1"/>
</dbReference>
<dbReference type="SUPFAM" id="SSF81296">
    <property type="entry name" value="E set domains"/>
    <property type="match status" value="2"/>
</dbReference>
<keyword evidence="12" id="KW-0675">Receptor</keyword>
<name>A0A8C3D0M0_CAIMO</name>
<evidence type="ECO:0000256" key="10">
    <source>
        <dbReference type="ARBA" id="ARBA00023136"/>
    </source>
</evidence>
<evidence type="ECO:0000256" key="15">
    <source>
        <dbReference type="ARBA" id="ARBA00070678"/>
    </source>
</evidence>
<dbReference type="GO" id="GO:0007162">
    <property type="term" value="P:negative regulation of cell adhesion"/>
    <property type="evidence" value="ECO:0007669"/>
    <property type="project" value="TreeGrafter"/>
</dbReference>
<evidence type="ECO:0000256" key="7">
    <source>
        <dbReference type="ARBA" id="ARBA00022737"/>
    </source>
</evidence>
<dbReference type="FunFam" id="2.130.10.10:FF:000126">
    <property type="entry name" value="Plexin B1"/>
    <property type="match status" value="1"/>
</dbReference>
<dbReference type="Gene3D" id="2.130.10.10">
    <property type="entry name" value="YVTN repeat-like/Quinoprotein amine dehydrogenase"/>
    <property type="match status" value="1"/>
</dbReference>
<keyword evidence="21" id="KW-1185">Reference proteome</keyword>
<dbReference type="InterPro" id="IPR001627">
    <property type="entry name" value="Semap_dom"/>
</dbReference>
<dbReference type="Gene3D" id="1.10.506.10">
    <property type="entry name" value="GTPase Activation - p120gap, domain 1"/>
    <property type="match status" value="2"/>
</dbReference>
<evidence type="ECO:0000313" key="20">
    <source>
        <dbReference type="Ensembl" id="ENSCMMP00000029008.1"/>
    </source>
</evidence>
<proteinExistence type="inferred from homology"/>
<evidence type="ECO:0000256" key="18">
    <source>
        <dbReference type="SAM" id="SignalP"/>
    </source>
</evidence>
<reference evidence="20" key="2">
    <citation type="submission" date="2025-08" db="UniProtKB">
        <authorList>
            <consortium name="Ensembl"/>
        </authorList>
    </citation>
    <scope>IDENTIFICATION</scope>
</reference>
<dbReference type="InterPro" id="IPR002165">
    <property type="entry name" value="Plexin_repeat"/>
</dbReference>
<dbReference type="InterPro" id="IPR002909">
    <property type="entry name" value="IPT_dom"/>
</dbReference>
<evidence type="ECO:0000259" key="19">
    <source>
        <dbReference type="PROSITE" id="PS51004"/>
    </source>
</evidence>
<dbReference type="InterPro" id="IPR031148">
    <property type="entry name" value="Plexin"/>
</dbReference>
<keyword evidence="11" id="KW-1015">Disulfide bond</keyword>
<dbReference type="InterPro" id="IPR015943">
    <property type="entry name" value="WD40/YVTN_repeat-like_dom_sf"/>
</dbReference>
<dbReference type="FunFam" id="1.10.506.10:FF:000010">
    <property type="entry name" value="Plexin B1"/>
    <property type="match status" value="1"/>
</dbReference>
<evidence type="ECO:0000256" key="2">
    <source>
        <dbReference type="ARBA" id="ARBA00010297"/>
    </source>
</evidence>
<dbReference type="PANTHER" id="PTHR22625:SF36">
    <property type="entry name" value="PLEXIN-B1"/>
    <property type="match status" value="1"/>
</dbReference>
<dbReference type="PROSITE" id="PS51004">
    <property type="entry name" value="SEMA"/>
    <property type="match status" value="1"/>
</dbReference>
<evidence type="ECO:0000256" key="5">
    <source>
        <dbReference type="ARBA" id="ARBA00022692"/>
    </source>
</evidence>
<dbReference type="InterPro" id="IPR013783">
    <property type="entry name" value="Ig-like_fold"/>
</dbReference>
<dbReference type="SMART" id="SM00630">
    <property type="entry name" value="Sema"/>
    <property type="match status" value="1"/>
</dbReference>
<dbReference type="Proteomes" id="UP000694556">
    <property type="component" value="Chromosome 13"/>
</dbReference>
<dbReference type="CDD" id="cd01180">
    <property type="entry name" value="IPT_plexin_repeat1"/>
    <property type="match status" value="1"/>
</dbReference>
<dbReference type="GO" id="GO:0030334">
    <property type="term" value="P:regulation of cell migration"/>
    <property type="evidence" value="ECO:0007669"/>
    <property type="project" value="TreeGrafter"/>
</dbReference>
<feature type="signal peptide" evidence="18">
    <location>
        <begin position="1"/>
        <end position="23"/>
    </location>
</feature>
<dbReference type="GO" id="GO:0008360">
    <property type="term" value="P:regulation of cell shape"/>
    <property type="evidence" value="ECO:0007669"/>
    <property type="project" value="TreeGrafter"/>
</dbReference>
<dbReference type="GO" id="GO:0002116">
    <property type="term" value="C:semaphorin receptor complex"/>
    <property type="evidence" value="ECO:0007669"/>
    <property type="project" value="UniProtKB-ARBA"/>
</dbReference>
<dbReference type="Pfam" id="PF20170">
    <property type="entry name" value="Plexin_RBD"/>
    <property type="match status" value="1"/>
</dbReference>
<keyword evidence="10 17" id="KW-0472">Membrane</keyword>
<dbReference type="Pfam" id="PF01833">
    <property type="entry name" value="TIG"/>
    <property type="match status" value="1"/>
</dbReference>